<feature type="compositionally biased region" description="Acidic residues" evidence="1">
    <location>
        <begin position="838"/>
        <end position="850"/>
    </location>
</feature>
<evidence type="ECO:0000313" key="2">
    <source>
        <dbReference type="EMBL" id="EAZ43402.1"/>
    </source>
</evidence>
<dbReference type="EMBL" id="CM000145">
    <property type="protein sequence ID" value="EAZ43402.1"/>
    <property type="molecule type" value="Genomic_DNA"/>
</dbReference>
<feature type="region of interest" description="Disordered" evidence="1">
    <location>
        <begin position="523"/>
        <end position="543"/>
    </location>
</feature>
<feature type="compositionally biased region" description="Gly residues" evidence="1">
    <location>
        <begin position="109"/>
        <end position="119"/>
    </location>
</feature>
<dbReference type="Proteomes" id="UP000007752">
    <property type="component" value="Chromosome 8"/>
</dbReference>
<feature type="compositionally biased region" description="Low complexity" evidence="1">
    <location>
        <begin position="75"/>
        <end position="87"/>
    </location>
</feature>
<feature type="compositionally biased region" description="Basic and acidic residues" evidence="1">
    <location>
        <begin position="971"/>
        <end position="992"/>
    </location>
</feature>
<feature type="compositionally biased region" description="Basic and acidic residues" evidence="1">
    <location>
        <begin position="1004"/>
        <end position="1021"/>
    </location>
</feature>
<feature type="compositionally biased region" description="Basic and acidic residues" evidence="1">
    <location>
        <begin position="822"/>
        <end position="833"/>
    </location>
</feature>
<accession>A3BV13</accession>
<dbReference type="AlphaFoldDB" id="A3BV13"/>
<protein>
    <submittedName>
        <fullName evidence="2">Uncharacterized protein</fullName>
    </submittedName>
</protein>
<gene>
    <name evidence="2" type="ORF">OsJ_28007</name>
</gene>
<feature type="region of interest" description="Disordered" evidence="1">
    <location>
        <begin position="27"/>
        <end position="199"/>
    </location>
</feature>
<reference evidence="2" key="2">
    <citation type="submission" date="2008-12" db="EMBL/GenBank/DDBJ databases">
        <title>Improved gene annotation of the rice (Oryza sativa) genomes.</title>
        <authorList>
            <person name="Wang J."/>
            <person name="Li R."/>
            <person name="Fan W."/>
            <person name="Huang Q."/>
            <person name="Zhang J."/>
            <person name="Zhou Y."/>
            <person name="Hu Y."/>
            <person name="Zi S."/>
            <person name="Li J."/>
            <person name="Ni P."/>
            <person name="Zheng H."/>
            <person name="Zhang Y."/>
            <person name="Zhao M."/>
            <person name="Hao Q."/>
            <person name="McDermott J."/>
            <person name="Samudrala R."/>
            <person name="Kristiansen K."/>
            <person name="Wong G.K.-S."/>
        </authorList>
    </citation>
    <scope>NUCLEOTIDE SEQUENCE</scope>
</reference>
<feature type="compositionally biased region" description="Polar residues" evidence="1">
    <location>
        <begin position="779"/>
        <end position="793"/>
    </location>
</feature>
<feature type="region of interest" description="Disordered" evidence="1">
    <location>
        <begin position="1004"/>
        <end position="1080"/>
    </location>
</feature>
<dbReference type="PANTHER" id="PTHR35746">
    <property type="entry name" value="PENTATRICOPEPTIDE REPEAT (PPR) SUPERFAMILY PROTEIN"/>
    <property type="match status" value="1"/>
</dbReference>
<feature type="compositionally biased region" description="Basic and acidic residues" evidence="1">
    <location>
        <begin position="527"/>
        <end position="542"/>
    </location>
</feature>
<feature type="region of interest" description="Disordered" evidence="1">
    <location>
        <begin position="731"/>
        <end position="992"/>
    </location>
</feature>
<dbReference type="PANTHER" id="PTHR35746:SF1">
    <property type="entry name" value="PENTATRICOPEPTIDE REPEAT (PPR) SUPERFAMILY PROTEIN"/>
    <property type="match status" value="1"/>
</dbReference>
<organism evidence="2">
    <name type="scientific">Oryza sativa subsp. japonica</name>
    <name type="common">Rice</name>
    <dbReference type="NCBI Taxonomy" id="39947"/>
    <lineage>
        <taxon>Eukaryota</taxon>
        <taxon>Viridiplantae</taxon>
        <taxon>Streptophyta</taxon>
        <taxon>Embryophyta</taxon>
        <taxon>Tracheophyta</taxon>
        <taxon>Spermatophyta</taxon>
        <taxon>Magnoliopsida</taxon>
        <taxon>Liliopsida</taxon>
        <taxon>Poales</taxon>
        <taxon>Poaceae</taxon>
        <taxon>BOP clade</taxon>
        <taxon>Oryzoideae</taxon>
        <taxon>Oryzeae</taxon>
        <taxon>Oryzinae</taxon>
        <taxon>Oryza</taxon>
        <taxon>Oryza sativa</taxon>
    </lineage>
</organism>
<evidence type="ECO:0000256" key="1">
    <source>
        <dbReference type="SAM" id="MobiDB-lite"/>
    </source>
</evidence>
<feature type="compositionally biased region" description="Basic and acidic residues" evidence="1">
    <location>
        <begin position="88"/>
        <end position="102"/>
    </location>
</feature>
<name>A3BV13_ORYSJ</name>
<feature type="compositionally biased region" description="Polar residues" evidence="1">
    <location>
        <begin position="852"/>
        <end position="862"/>
    </location>
</feature>
<reference evidence="2" key="1">
    <citation type="journal article" date="2005" name="PLoS Biol.">
        <title>The genomes of Oryza sativa: a history of duplications.</title>
        <authorList>
            <person name="Yu J."/>
            <person name="Wang J."/>
            <person name="Lin W."/>
            <person name="Li S."/>
            <person name="Li H."/>
            <person name="Zhou J."/>
            <person name="Ni P."/>
            <person name="Dong W."/>
            <person name="Hu S."/>
            <person name="Zeng C."/>
            <person name="Zhang J."/>
            <person name="Zhang Y."/>
            <person name="Li R."/>
            <person name="Xu Z."/>
            <person name="Li S."/>
            <person name="Li X."/>
            <person name="Zheng H."/>
            <person name="Cong L."/>
            <person name="Lin L."/>
            <person name="Yin J."/>
            <person name="Geng J."/>
            <person name="Li G."/>
            <person name="Shi J."/>
            <person name="Liu J."/>
            <person name="Lv H."/>
            <person name="Li J."/>
            <person name="Wang J."/>
            <person name="Deng Y."/>
            <person name="Ran L."/>
            <person name="Shi X."/>
            <person name="Wang X."/>
            <person name="Wu Q."/>
            <person name="Li C."/>
            <person name="Ren X."/>
            <person name="Wang J."/>
            <person name="Wang X."/>
            <person name="Li D."/>
            <person name="Liu D."/>
            <person name="Zhang X."/>
            <person name="Ji Z."/>
            <person name="Zhao W."/>
            <person name="Sun Y."/>
            <person name="Zhang Z."/>
            <person name="Bao J."/>
            <person name="Han Y."/>
            <person name="Dong L."/>
            <person name="Ji J."/>
            <person name="Chen P."/>
            <person name="Wu S."/>
            <person name="Liu J."/>
            <person name="Xiao Y."/>
            <person name="Bu D."/>
            <person name="Tan J."/>
            <person name="Yang L."/>
            <person name="Ye C."/>
            <person name="Zhang J."/>
            <person name="Xu J."/>
            <person name="Zhou Y."/>
            <person name="Yu Y."/>
            <person name="Zhang B."/>
            <person name="Zhuang S."/>
            <person name="Wei H."/>
            <person name="Liu B."/>
            <person name="Lei M."/>
            <person name="Yu H."/>
            <person name="Li Y."/>
            <person name="Xu H."/>
            <person name="Wei S."/>
            <person name="He X."/>
            <person name="Fang L."/>
            <person name="Zhang Z."/>
            <person name="Zhang Y."/>
            <person name="Huang X."/>
            <person name="Su Z."/>
            <person name="Tong W."/>
            <person name="Li J."/>
            <person name="Tong Z."/>
            <person name="Li S."/>
            <person name="Ye J."/>
            <person name="Wang L."/>
            <person name="Fang L."/>
            <person name="Lei T."/>
            <person name="Chen C."/>
            <person name="Chen H."/>
            <person name="Xu Z."/>
            <person name="Li H."/>
            <person name="Huang H."/>
            <person name="Zhang F."/>
            <person name="Xu H."/>
            <person name="Li N."/>
            <person name="Zhao C."/>
            <person name="Li S."/>
            <person name="Dong L."/>
            <person name="Huang Y."/>
            <person name="Li L."/>
            <person name="Xi Y."/>
            <person name="Qi Q."/>
            <person name="Li W."/>
            <person name="Zhang B."/>
            <person name="Hu W."/>
            <person name="Zhang Y."/>
            <person name="Tian X."/>
            <person name="Jiao Y."/>
            <person name="Liang X."/>
            <person name="Jin J."/>
            <person name="Gao L."/>
            <person name="Zheng W."/>
            <person name="Hao B."/>
            <person name="Liu S."/>
            <person name="Wang W."/>
            <person name="Yuan L."/>
            <person name="Cao M."/>
            <person name="McDermott J."/>
            <person name="Samudrala R."/>
            <person name="Wang J."/>
            <person name="Wong G.K."/>
            <person name="Yang H."/>
        </authorList>
    </citation>
    <scope>NUCLEOTIDE SEQUENCE [LARGE SCALE GENOMIC DNA]</scope>
</reference>
<feature type="compositionally biased region" description="Low complexity" evidence="1">
    <location>
        <begin position="120"/>
        <end position="131"/>
    </location>
</feature>
<proteinExistence type="predicted"/>
<feature type="compositionally biased region" description="Acidic residues" evidence="1">
    <location>
        <begin position="28"/>
        <end position="42"/>
    </location>
</feature>
<feature type="compositionally biased region" description="Basic and acidic residues" evidence="1">
    <location>
        <begin position="886"/>
        <end position="913"/>
    </location>
</feature>
<feature type="compositionally biased region" description="Basic and acidic residues" evidence="1">
    <location>
        <begin position="865"/>
        <end position="876"/>
    </location>
</feature>
<feature type="region of interest" description="Disordered" evidence="1">
    <location>
        <begin position="272"/>
        <end position="300"/>
    </location>
</feature>
<sequence length="1080" mass="115288">MESGAHKSRGAAAAGRGVCVFGVRALQEEEEEERGRAEEEEEGHIGCAMCAGTSTRARTPARSRGVRTGKNCGNPSSPSPTAAAAHAAVEEGDGKRLLLLRDDGEEAAAGGGGGGGDVGDGASAVAADSGGVLPGSAREVGNVADDDGNAERSSSPPHVSEVQVGLSKCTEDCVVIGDHIPPSGNDSKASGTENDEIQSGVVTRLTENVPHLEDGHHSESAVSSDQCMGSTSCLVPEHGDGARLSSEFSADEINKLSVMSLETVTGLSKDGIGNNEDDFSGVERPKAVEEDRSVNDSNVVSKEQIPCEETVSSMEQSEVMFTIGNNEDDLSCVERPKAVEEDRLVNDSNVVSKEQIPCKETVSSMEQSEVMFTNSVDHVSSSTKEPVNLLEDKMSCIEKHVCLDETSSNDLFQLASGGSHSEASGIDKPRHQADCASLTPDQLVIPKEMDIDEGLHCTDADVGIKTLSSAVGHADEDITAVNLSKNVCSPHLTVGDDIQDSVRQTIDITPMPPQVDLAEVSTSSTSHEIDKVSSKDGIDERNPNVNLTSDEVNEVHGIDVEEIPHIEDIAAYNDYQEPNTVRGTRDFEEDTQNEEIIAEASSHNITAVQSTCNVEEKEQIEEFDSNSSCNKIHEISSRGVEETKLTDVNVETADEINVASSLENVEEKQSNRETIADPSVEIDVANLPSSLELSKLDVETSTYHTAYEANAVNAMENVEEMKQKEEIAVAPTSHINTISSTTNDDQKQSEELSVGPSSDEITVPHGEFSVKEKTEETVSDPTSNKTDMVSTSGGVEEQNHGDEVTSGTNTHEESVILVHTTDNVEKKMNKDLTSEPADNVEEEVQSEDIATDPTSHESSTLHITDGAESKKQDAKVAADLAAGKIDVPRSADDAEEQKHEATVSTDDDLKGDDPSESNSPQIIDGAGDKEQDAETAADPPPGKTDAPPSTDDAEETKPKEEELETVGTVVDDPKEEDKEEIADKEVIVNSDKNHVSLKSLLSEKAAETKESKKPSTKDRVLSFRRRVSKDGGSPAKPGSPKAAVSGQQQDWNSPARLPVEKKPKGKKQQWVPFICCPSMS</sequence>
<feature type="compositionally biased region" description="Basic and acidic residues" evidence="1">
    <location>
        <begin position="281"/>
        <end position="294"/>
    </location>
</feature>
<feature type="compositionally biased region" description="Low complexity" evidence="1">
    <location>
        <begin position="732"/>
        <end position="743"/>
    </location>
</feature>